<dbReference type="Gene3D" id="2.60.200.20">
    <property type="match status" value="1"/>
</dbReference>
<dbReference type="EC" id="2.7.7.65" evidence="1"/>
<name>E1WXL1_HALMS</name>
<dbReference type="PANTHER" id="PTHR45138">
    <property type="entry name" value="REGULATORY COMPONENTS OF SENSORY TRANSDUCTION SYSTEM"/>
    <property type="match status" value="1"/>
</dbReference>
<evidence type="ECO:0000256" key="1">
    <source>
        <dbReference type="ARBA" id="ARBA00012528"/>
    </source>
</evidence>
<dbReference type="eggNOG" id="COG3706">
    <property type="taxonomic scope" value="Bacteria"/>
</dbReference>
<dbReference type="STRING" id="862908.BMS_2753"/>
<dbReference type="eggNOG" id="COG1716">
    <property type="taxonomic scope" value="Bacteria"/>
</dbReference>
<evidence type="ECO:0000256" key="2">
    <source>
        <dbReference type="ARBA" id="ARBA00034247"/>
    </source>
</evidence>
<dbReference type="EMBL" id="FQ312005">
    <property type="protein sequence ID" value="CBW27529.1"/>
    <property type="molecule type" value="Genomic_DNA"/>
</dbReference>
<reference evidence="6" key="1">
    <citation type="journal article" date="2013" name="ISME J.">
        <title>A small predatory core genome in the divergent marine Bacteriovorax marinus SJ and the terrestrial Bdellovibrio bacteriovorus.</title>
        <authorList>
            <person name="Crossman L.C."/>
            <person name="Chen H."/>
            <person name="Cerdeno-Tarraga A.M."/>
            <person name="Brooks K."/>
            <person name="Quail M.A."/>
            <person name="Pineiro S.A."/>
            <person name="Hobley L."/>
            <person name="Sockett R.E."/>
            <person name="Bentley S.D."/>
            <person name="Parkhill J."/>
            <person name="Williams H.N."/>
            <person name="Stine O.C."/>
        </authorList>
    </citation>
    <scope>NUCLEOTIDE SEQUENCE [LARGE SCALE GENOMIC DNA]</scope>
    <source>
        <strain evidence="6">ATCC BAA-682 / DSM 15412 / SJ</strain>
    </source>
</reference>
<dbReference type="InterPro" id="IPR050469">
    <property type="entry name" value="Diguanylate_Cyclase"/>
</dbReference>
<dbReference type="NCBIfam" id="TIGR00254">
    <property type="entry name" value="GGDEF"/>
    <property type="match status" value="1"/>
</dbReference>
<dbReference type="OrthoDB" id="5289318at2"/>
<sequence>MSDDSTVVLTDIKAALASAENEAQQKPAALLVVGGDLNGTIFDLDQNEITCGRNADNSIPLEFNGISRHHFKVVNQGDDNWSVEDTGSKNGTFLNNKKIEGSVALNKGDMIKLGSMALKFLPKGDPERLTYDKLSMEANTDGHTGCYNKTYFNNRIELEVKKSKVTGDPLSLILFDLDHFKSLNDNYGHDAGDFVLKELADVIRGGGVRDNDVFARYGGEEFVILLPKTNLKQSFEIAERLRKLVQDHDFNYEGKILPVTASIGVADYRQGVTSGTELFKRADESVYKSKEGGRNQVNFYRAQ</sequence>
<evidence type="ECO:0000313" key="5">
    <source>
        <dbReference type="EMBL" id="CBW27529.1"/>
    </source>
</evidence>
<dbReference type="AlphaFoldDB" id="E1WXL1"/>
<dbReference type="PROSITE" id="PS50006">
    <property type="entry name" value="FHA_DOMAIN"/>
    <property type="match status" value="1"/>
</dbReference>
<dbReference type="InterPro" id="IPR008984">
    <property type="entry name" value="SMAD_FHA_dom_sf"/>
</dbReference>
<comment type="catalytic activity">
    <reaction evidence="2">
        <text>2 GTP = 3',3'-c-di-GMP + 2 diphosphate</text>
        <dbReference type="Rhea" id="RHEA:24898"/>
        <dbReference type="ChEBI" id="CHEBI:33019"/>
        <dbReference type="ChEBI" id="CHEBI:37565"/>
        <dbReference type="ChEBI" id="CHEBI:58805"/>
        <dbReference type="EC" id="2.7.7.65"/>
    </reaction>
</comment>
<dbReference type="InterPro" id="IPR029787">
    <property type="entry name" value="Nucleotide_cyclase"/>
</dbReference>
<feature type="domain" description="FHA" evidence="3">
    <location>
        <begin position="49"/>
        <end position="99"/>
    </location>
</feature>
<accession>E1WXL1</accession>
<evidence type="ECO:0000259" key="3">
    <source>
        <dbReference type="PROSITE" id="PS50006"/>
    </source>
</evidence>
<dbReference type="GO" id="GO:0043709">
    <property type="term" value="P:cell adhesion involved in single-species biofilm formation"/>
    <property type="evidence" value="ECO:0007669"/>
    <property type="project" value="TreeGrafter"/>
</dbReference>
<gene>
    <name evidence="5" type="ordered locus">BMS_2753</name>
</gene>
<dbReference type="Proteomes" id="UP000008963">
    <property type="component" value="Chromosome"/>
</dbReference>
<evidence type="ECO:0000313" key="6">
    <source>
        <dbReference type="Proteomes" id="UP000008963"/>
    </source>
</evidence>
<dbReference type="GO" id="GO:1902201">
    <property type="term" value="P:negative regulation of bacterial-type flagellum-dependent cell motility"/>
    <property type="evidence" value="ECO:0007669"/>
    <property type="project" value="TreeGrafter"/>
</dbReference>
<dbReference type="PANTHER" id="PTHR45138:SF9">
    <property type="entry name" value="DIGUANYLATE CYCLASE DGCM-RELATED"/>
    <property type="match status" value="1"/>
</dbReference>
<feature type="domain" description="GGDEF" evidence="4">
    <location>
        <begin position="168"/>
        <end position="302"/>
    </location>
</feature>
<dbReference type="CDD" id="cd00060">
    <property type="entry name" value="FHA"/>
    <property type="match status" value="1"/>
</dbReference>
<dbReference type="SMART" id="SM00267">
    <property type="entry name" value="GGDEF"/>
    <property type="match status" value="1"/>
</dbReference>
<dbReference type="PROSITE" id="PS50887">
    <property type="entry name" value="GGDEF"/>
    <property type="match status" value="1"/>
</dbReference>
<dbReference type="PATRIC" id="fig|862908.3.peg.2629"/>
<keyword evidence="6" id="KW-1185">Reference proteome</keyword>
<dbReference type="Pfam" id="PF00990">
    <property type="entry name" value="GGDEF"/>
    <property type="match status" value="1"/>
</dbReference>
<dbReference type="InterPro" id="IPR043128">
    <property type="entry name" value="Rev_trsase/Diguanyl_cyclase"/>
</dbReference>
<organism evidence="5 6">
    <name type="scientific">Halobacteriovorax marinus (strain ATCC BAA-682 / DSM 15412 / SJ)</name>
    <name type="common">Bacteriovorax marinus</name>
    <dbReference type="NCBI Taxonomy" id="862908"/>
    <lineage>
        <taxon>Bacteria</taxon>
        <taxon>Pseudomonadati</taxon>
        <taxon>Bdellovibrionota</taxon>
        <taxon>Bacteriovoracia</taxon>
        <taxon>Bacteriovoracales</taxon>
        <taxon>Halobacteriovoraceae</taxon>
        <taxon>Halobacteriovorax</taxon>
    </lineage>
</organism>
<dbReference type="HOGENOM" id="CLU_064267_0_0_7"/>
<dbReference type="GO" id="GO:0052621">
    <property type="term" value="F:diguanylate cyclase activity"/>
    <property type="evidence" value="ECO:0007669"/>
    <property type="project" value="UniProtKB-EC"/>
</dbReference>
<dbReference type="SUPFAM" id="SSF49879">
    <property type="entry name" value="SMAD/FHA domain"/>
    <property type="match status" value="1"/>
</dbReference>
<dbReference type="Pfam" id="PF00498">
    <property type="entry name" value="FHA"/>
    <property type="match status" value="1"/>
</dbReference>
<dbReference type="SUPFAM" id="SSF55073">
    <property type="entry name" value="Nucleotide cyclase"/>
    <property type="match status" value="1"/>
</dbReference>
<dbReference type="SMART" id="SM00240">
    <property type="entry name" value="FHA"/>
    <property type="match status" value="1"/>
</dbReference>
<dbReference type="CDD" id="cd01949">
    <property type="entry name" value="GGDEF"/>
    <property type="match status" value="1"/>
</dbReference>
<dbReference type="InterPro" id="IPR000160">
    <property type="entry name" value="GGDEF_dom"/>
</dbReference>
<dbReference type="KEGG" id="bmx:BMS_2753"/>
<dbReference type="GO" id="GO:0005886">
    <property type="term" value="C:plasma membrane"/>
    <property type="evidence" value="ECO:0007669"/>
    <property type="project" value="TreeGrafter"/>
</dbReference>
<dbReference type="Gene3D" id="3.30.70.270">
    <property type="match status" value="1"/>
</dbReference>
<dbReference type="RefSeq" id="WP_014245303.1">
    <property type="nucleotide sequence ID" value="NC_016620.1"/>
</dbReference>
<protein>
    <recommendedName>
        <fullName evidence="1">diguanylate cyclase</fullName>
        <ecNumber evidence="1">2.7.7.65</ecNumber>
    </recommendedName>
</protein>
<evidence type="ECO:0000259" key="4">
    <source>
        <dbReference type="PROSITE" id="PS50887"/>
    </source>
</evidence>
<proteinExistence type="predicted"/>
<dbReference type="InterPro" id="IPR000253">
    <property type="entry name" value="FHA_dom"/>
</dbReference>
<dbReference type="FunFam" id="3.30.70.270:FF:000001">
    <property type="entry name" value="Diguanylate cyclase domain protein"/>
    <property type="match status" value="1"/>
</dbReference>